<evidence type="ECO:0000313" key="1">
    <source>
        <dbReference type="EMBL" id="XBS49502.1"/>
    </source>
</evidence>
<reference evidence="1" key="1">
    <citation type="submission" date="2024-05" db="EMBL/GenBank/DDBJ databases">
        <authorList>
            <person name="Badawy S."/>
            <person name="Skurnik M."/>
        </authorList>
    </citation>
    <scope>NUCLEOTIDE SEQUENCE</scope>
</reference>
<accession>A0AAU7PIU6</accession>
<proteinExistence type="predicted"/>
<sequence>MTTFTPRWDIKADARYIQEGQDILVRLSINKETTTDDSYILNENEYLEMILTIQGLDSSDAVFQPEDHYAVYVGNDESNLTPISSGITGNKLINGKHKCKIDKTQFDLSASTNTEDVYFIKLHCKDDGTFNNSEQINFYLQAVNVMYYGNISPSGEIGSNEVTIEYDSQEVWVTPGIEIGDDDKLYCIGDIEYGSNSTLFVQGFGRRRPFILGTDTSTDLSPRVFYPAYRLLDMTPAEVPARHITDDYAILRPIDNIWPVFGINKEIKVNIQTSSGELLDSGLVFNPNGQFLQTFLYDSDACDAYFKVEIVDILSTYSYDTDRFAINQRFKAYQMWVCPDNVDGIYADGDKPLPNHLYQLKDNVVYPYVISGEYDLGETKPVFKSSDWIDLGYYDSSLGENIIGEEKMFRVLVNAEEGNSIDFTTDSDLGSIHVGEYFGHSTYPQIQTTSTNQVSYVLDGGPDDIRKYGLDLTADGFLVGTAYAKSLDFSANDDINLEFNIKAYDTEGGVASKLFKLKIVRGFGQNYLSAHIVPSVYFEREWFKCISTPSFTNQAFHRQSDDRYGLQKVPRILLKENFLSQNYTYTTLSDIKKVLRENIINQTGATIPDGKFRMVMGNYKVMSALDNQGNLQYDILYREVLPAGSLVSVSKNPRSYTQIDNGTLGEIFGLRQNIFAAIGEDTTNLVKDPTDLQNRGLYVDAIPGISDEMLDTVPRFMNHPYEEDGVKKKFMPIIPVAYCAPGKGEAFFNTLLQNNEHGKMVGVEFEITGVEFGFFAHEFENYVHDTFLISLQNSNLGG</sequence>
<name>A0AAU7PIU6_9CAUD</name>
<dbReference type="EMBL" id="PP777464">
    <property type="protein sequence ID" value="XBS49502.1"/>
    <property type="molecule type" value="Genomic_DNA"/>
</dbReference>
<organism evidence="1">
    <name type="scientific">Escherichia phage fEgEco12</name>
    <dbReference type="NCBI Taxonomy" id="3158837"/>
    <lineage>
        <taxon>Viruses</taxon>
        <taxon>Duplodnaviria</taxon>
        <taxon>Heunggongvirae</taxon>
        <taxon>Uroviricota</taxon>
        <taxon>Caudoviricetes</taxon>
    </lineage>
</organism>
<protein>
    <submittedName>
        <fullName evidence="1">Virion structural protein</fullName>
    </submittedName>
</protein>